<evidence type="ECO:0000256" key="5">
    <source>
        <dbReference type="ARBA" id="ARBA00015175"/>
    </source>
</evidence>
<accession>A0A9J6C5D3</accession>
<dbReference type="GO" id="GO:0005743">
    <property type="term" value="C:mitochondrial inner membrane"/>
    <property type="evidence" value="ECO:0007669"/>
    <property type="project" value="UniProtKB-SubCell"/>
</dbReference>
<comment type="subunit">
    <text evidence="4">Complex I is composed of 45 different subunits.</text>
</comment>
<keyword evidence="6" id="KW-0813">Transport</keyword>
<evidence type="ECO:0000256" key="2">
    <source>
        <dbReference type="ARBA" id="ARBA00004434"/>
    </source>
</evidence>
<evidence type="ECO:0000256" key="7">
    <source>
        <dbReference type="ARBA" id="ARBA00022660"/>
    </source>
</evidence>
<keyword evidence="7" id="KW-0679">Respiratory chain</keyword>
<evidence type="ECO:0000256" key="17">
    <source>
        <dbReference type="SAM" id="Coils"/>
    </source>
</evidence>
<keyword evidence="9" id="KW-0999">Mitochondrion inner membrane</keyword>
<gene>
    <name evidence="19" type="ORF">PVAND_007159</name>
</gene>
<comment type="similarity">
    <text evidence="3">Belongs to the complex I NDUFB5 subunit family.</text>
</comment>
<evidence type="ECO:0000256" key="12">
    <source>
        <dbReference type="ARBA" id="ARBA00022989"/>
    </source>
</evidence>
<keyword evidence="20" id="KW-1185">Reference proteome</keyword>
<keyword evidence="10" id="KW-0809">Transit peptide</keyword>
<keyword evidence="12 18" id="KW-1133">Transmembrane helix</keyword>
<evidence type="ECO:0000256" key="16">
    <source>
        <dbReference type="ARBA" id="ARBA00032550"/>
    </source>
</evidence>
<comment type="subcellular location">
    <subcellularLocation>
        <location evidence="2">Mitochondrion inner membrane</location>
        <topology evidence="2">Single-pass membrane protein</topology>
    </subcellularLocation>
</comment>
<keyword evidence="11" id="KW-0249">Electron transport</keyword>
<dbReference type="Pfam" id="PF09781">
    <property type="entry name" value="NDUF_B5"/>
    <property type="match status" value="1"/>
</dbReference>
<evidence type="ECO:0000256" key="11">
    <source>
        <dbReference type="ARBA" id="ARBA00022982"/>
    </source>
</evidence>
<dbReference type="Proteomes" id="UP001107558">
    <property type="component" value="Chromosome 2"/>
</dbReference>
<keyword evidence="17" id="KW-0175">Coiled coil</keyword>
<evidence type="ECO:0000256" key="1">
    <source>
        <dbReference type="ARBA" id="ARBA00003195"/>
    </source>
</evidence>
<dbReference type="OrthoDB" id="9995605at2759"/>
<proteinExistence type="inferred from homology"/>
<feature type="coiled-coil region" evidence="17">
    <location>
        <begin position="129"/>
        <end position="182"/>
    </location>
</feature>
<dbReference type="EMBL" id="JADBJN010000002">
    <property type="protein sequence ID" value="KAG5677396.1"/>
    <property type="molecule type" value="Genomic_DNA"/>
</dbReference>
<organism evidence="19 20">
    <name type="scientific">Polypedilum vanderplanki</name>
    <name type="common">Sleeping chironomid midge</name>
    <dbReference type="NCBI Taxonomy" id="319348"/>
    <lineage>
        <taxon>Eukaryota</taxon>
        <taxon>Metazoa</taxon>
        <taxon>Ecdysozoa</taxon>
        <taxon>Arthropoda</taxon>
        <taxon>Hexapoda</taxon>
        <taxon>Insecta</taxon>
        <taxon>Pterygota</taxon>
        <taxon>Neoptera</taxon>
        <taxon>Endopterygota</taxon>
        <taxon>Diptera</taxon>
        <taxon>Nematocera</taxon>
        <taxon>Chironomoidea</taxon>
        <taxon>Chironomidae</taxon>
        <taxon>Chironominae</taxon>
        <taxon>Polypedilum</taxon>
        <taxon>Polypedilum</taxon>
    </lineage>
</organism>
<dbReference type="PANTHER" id="PTHR13178:SF0">
    <property type="entry name" value="NADH DEHYDROGENASE [UBIQUINONE] 1 BETA SUBCOMPLEX SUBUNIT 5, MITOCHONDRIAL"/>
    <property type="match status" value="1"/>
</dbReference>
<evidence type="ECO:0000313" key="20">
    <source>
        <dbReference type="Proteomes" id="UP001107558"/>
    </source>
</evidence>
<evidence type="ECO:0000256" key="14">
    <source>
        <dbReference type="ARBA" id="ARBA00023136"/>
    </source>
</evidence>
<protein>
    <recommendedName>
        <fullName evidence="5">NADH dehydrogenase [ubiquinone] 1 beta subcomplex subunit 5, mitochondrial</fullName>
    </recommendedName>
    <alternativeName>
        <fullName evidence="16">Complex I-SGDH</fullName>
    </alternativeName>
    <alternativeName>
        <fullName evidence="15">NADH-ubiquinone oxidoreductase SGDH subunit</fullName>
    </alternativeName>
</protein>
<dbReference type="InterPro" id="IPR019173">
    <property type="entry name" value="NADH_UbQ_OxRdtase_B5_su"/>
</dbReference>
<evidence type="ECO:0000256" key="18">
    <source>
        <dbReference type="SAM" id="Phobius"/>
    </source>
</evidence>
<evidence type="ECO:0000256" key="6">
    <source>
        <dbReference type="ARBA" id="ARBA00022448"/>
    </source>
</evidence>
<evidence type="ECO:0000256" key="10">
    <source>
        <dbReference type="ARBA" id="ARBA00022946"/>
    </source>
</evidence>
<evidence type="ECO:0000256" key="13">
    <source>
        <dbReference type="ARBA" id="ARBA00023128"/>
    </source>
</evidence>
<evidence type="ECO:0000256" key="4">
    <source>
        <dbReference type="ARBA" id="ARBA00011533"/>
    </source>
</evidence>
<keyword evidence="13" id="KW-0496">Mitochondrion</keyword>
<name>A0A9J6C5D3_POLVA</name>
<feature type="transmembrane region" description="Helical" evidence="18">
    <location>
        <begin position="58"/>
        <end position="80"/>
    </location>
</feature>
<dbReference type="PANTHER" id="PTHR13178">
    <property type="entry name" value="NADH-UBIQUINONE OXIDOREDUCTASE SGDH SUBUNIT"/>
    <property type="match status" value="1"/>
</dbReference>
<sequence>MPIISKLSNISQFQSLLRSPVACNIFKNVAARGMGGHGPRTFPMVPTKMQWHKFKDTLHFYVMLGAIPSFALIFYCNVFIGPATLTEIPEGYTPKHWEYHAHPISRFIARYIYPSPQEEYEKTLHTIYLEQEKMKIRKLEKEIKEKMAERRDYQAYYYRPVIAKYHRVAKQVADELEALEGDR</sequence>
<dbReference type="AlphaFoldDB" id="A0A9J6C5D3"/>
<evidence type="ECO:0000256" key="8">
    <source>
        <dbReference type="ARBA" id="ARBA00022692"/>
    </source>
</evidence>
<comment type="function">
    <text evidence="1">Accessory subunit of the mitochondrial membrane respiratory chain NADH dehydrogenase (Complex I), that is believed not to be involved in catalysis. Complex I functions in the transfer of electrons from NADH to the respiratory chain. The immediate electron acceptor for the enzyme is believed to be ubiquinone.</text>
</comment>
<evidence type="ECO:0000313" key="19">
    <source>
        <dbReference type="EMBL" id="KAG5677396.1"/>
    </source>
</evidence>
<keyword evidence="14 18" id="KW-0472">Membrane</keyword>
<keyword evidence="8 18" id="KW-0812">Transmembrane</keyword>
<evidence type="ECO:0000256" key="15">
    <source>
        <dbReference type="ARBA" id="ARBA00032395"/>
    </source>
</evidence>
<reference evidence="19" key="1">
    <citation type="submission" date="2021-03" db="EMBL/GenBank/DDBJ databases">
        <title>Chromosome level genome of the anhydrobiotic midge Polypedilum vanderplanki.</title>
        <authorList>
            <person name="Yoshida Y."/>
            <person name="Kikawada T."/>
            <person name="Gusev O."/>
        </authorList>
    </citation>
    <scope>NUCLEOTIDE SEQUENCE</scope>
    <source>
        <strain evidence="19">NIAS01</strain>
        <tissue evidence="19">Whole body or cell culture</tissue>
    </source>
</reference>
<evidence type="ECO:0000256" key="9">
    <source>
        <dbReference type="ARBA" id="ARBA00022792"/>
    </source>
</evidence>
<comment type="caution">
    <text evidence="19">The sequence shown here is derived from an EMBL/GenBank/DDBJ whole genome shotgun (WGS) entry which is preliminary data.</text>
</comment>
<evidence type="ECO:0000256" key="3">
    <source>
        <dbReference type="ARBA" id="ARBA00007152"/>
    </source>
</evidence>